<sequence>MQTNFTAGETDPEQGVMHHSVEARISTAEETEPEQGVIPHSLAETIRDRRARNDTVEKLVEPTNAILEVLGTLSEVYEIALAAFMVVSGIWQIKVVKSQHEKDKAMITLYDVMIKTYEIAIDKHALNPEGDFSELFETIVRQSEECSVFLSRYMFKARLCQVAEFWNIPLKISELTEAFERLQVRFFKAQVKVTTVAVLDMRRTLESLQRKETLHILKPSRNIFGPKSHCMLGTRRASITKILNWAFHGEQSVLWISGIAGCGKSSLIGTLHNILSSFGFNSRLAAFIRFDRSLYRNAEEFVKALAFLLANFDERFGKPIAEAVERSRQSAHNTDLSTQVQNLLIDPLRGLGEEIAKEGRIVVLVDGIDECSRSDQTEANLRRQLLELFANDKFGLLPFLRIVLASRPEEDIVAYLQGLNHIHHFPLDHTSLETQQDIYYFLTRSFQKHPSLHVLNNAIEYSTVNLLAERASGLFIWAATVVGFIKDNVPQRLKAFTENEPPKDPLHALTVLYETALNCLVKEGDGDIRENIRVALGLIKANFSAWFSCSVHVLQGLATFIDRGKAEGMLIAFEKLRTLVLEVNGEYRLHESFDAFLSSNDRARHWYIDNKMYTAILEEATITCTMSHLDSTDMELACAFSSDLYQHASTNIRWTYAWSSPADDPYQQKIRKFMLQYLVGKPCGGNEFMRTVWLDASRLQVISREPISVKDFFYVMLYDAARDGRVSRKVYNGQDFFEWEIDNIYMSVFLEMAGGVNEYEAILKLLNTHYTLFDHLQQNPIPPVVNLSPEIKRPIKLVSQGKIRMKSGLIEYEEEESTSNFIEWGKFEEDNWGSNQQASESCQRYIDKYKTL</sequence>
<keyword evidence="5" id="KW-1185">Reference proteome</keyword>
<evidence type="ECO:0000259" key="3">
    <source>
        <dbReference type="PROSITE" id="PS50837"/>
    </source>
</evidence>
<dbReference type="GO" id="GO:0016020">
    <property type="term" value="C:membrane"/>
    <property type="evidence" value="ECO:0007669"/>
    <property type="project" value="InterPro"/>
</dbReference>
<evidence type="ECO:0008006" key="6">
    <source>
        <dbReference type="Google" id="ProtNLM"/>
    </source>
</evidence>
<comment type="caution">
    <text evidence="4">The sequence shown here is derived from an EMBL/GenBank/DDBJ whole genome shotgun (WGS) entry which is preliminary data.</text>
</comment>
<dbReference type="PANTHER" id="PTHR10039:SF17">
    <property type="entry name" value="FUNGAL STAND N-TERMINAL GOODBYE DOMAIN-CONTAINING PROTEIN-RELATED"/>
    <property type="match status" value="1"/>
</dbReference>
<dbReference type="PANTHER" id="PTHR10039">
    <property type="entry name" value="AMELOGENIN"/>
    <property type="match status" value="1"/>
</dbReference>
<evidence type="ECO:0000259" key="2">
    <source>
        <dbReference type="PROSITE" id="PS50287"/>
    </source>
</evidence>
<evidence type="ECO:0000313" key="5">
    <source>
        <dbReference type="Proteomes" id="UP001383192"/>
    </source>
</evidence>
<gene>
    <name evidence="4" type="ORF">VNI00_016664</name>
</gene>
<dbReference type="Proteomes" id="UP001383192">
    <property type="component" value="Unassembled WGS sequence"/>
</dbReference>
<evidence type="ECO:0000256" key="1">
    <source>
        <dbReference type="ARBA" id="ARBA00022737"/>
    </source>
</evidence>
<evidence type="ECO:0000313" key="4">
    <source>
        <dbReference type="EMBL" id="KAK7023578.1"/>
    </source>
</evidence>
<dbReference type="InterPro" id="IPR056884">
    <property type="entry name" value="NPHP3-like_N"/>
</dbReference>
<accession>A0AAW0BCE1</accession>
<dbReference type="PROSITE" id="PS50837">
    <property type="entry name" value="NACHT"/>
    <property type="match status" value="1"/>
</dbReference>
<dbReference type="Gene3D" id="3.40.50.300">
    <property type="entry name" value="P-loop containing nucleotide triphosphate hydrolases"/>
    <property type="match status" value="1"/>
</dbReference>
<dbReference type="SUPFAM" id="SSF52540">
    <property type="entry name" value="P-loop containing nucleoside triphosphate hydrolases"/>
    <property type="match status" value="1"/>
</dbReference>
<protein>
    <recommendedName>
        <fullName evidence="6">NACHT domain-containing protein</fullName>
    </recommendedName>
</protein>
<dbReference type="InterPro" id="IPR007111">
    <property type="entry name" value="NACHT_NTPase"/>
</dbReference>
<dbReference type="AlphaFoldDB" id="A0AAW0BCE1"/>
<feature type="domain" description="SRCR" evidence="2">
    <location>
        <begin position="795"/>
        <end position="844"/>
    </location>
</feature>
<feature type="domain" description="NACHT" evidence="3">
    <location>
        <begin position="252"/>
        <end position="408"/>
    </location>
</feature>
<organism evidence="4 5">
    <name type="scientific">Paramarasmius palmivorus</name>
    <dbReference type="NCBI Taxonomy" id="297713"/>
    <lineage>
        <taxon>Eukaryota</taxon>
        <taxon>Fungi</taxon>
        <taxon>Dikarya</taxon>
        <taxon>Basidiomycota</taxon>
        <taxon>Agaricomycotina</taxon>
        <taxon>Agaricomycetes</taxon>
        <taxon>Agaricomycetidae</taxon>
        <taxon>Agaricales</taxon>
        <taxon>Marasmiineae</taxon>
        <taxon>Marasmiaceae</taxon>
        <taxon>Paramarasmius</taxon>
    </lineage>
</organism>
<dbReference type="InterPro" id="IPR001190">
    <property type="entry name" value="SRCR"/>
</dbReference>
<dbReference type="EMBL" id="JAYKXP010000135">
    <property type="protein sequence ID" value="KAK7023578.1"/>
    <property type="molecule type" value="Genomic_DNA"/>
</dbReference>
<name>A0AAW0BCE1_9AGAR</name>
<dbReference type="Pfam" id="PF24883">
    <property type="entry name" value="NPHP3_N"/>
    <property type="match status" value="1"/>
</dbReference>
<proteinExistence type="predicted"/>
<dbReference type="PROSITE" id="PS50287">
    <property type="entry name" value="SRCR_2"/>
    <property type="match status" value="1"/>
</dbReference>
<reference evidence="4 5" key="1">
    <citation type="submission" date="2024-01" db="EMBL/GenBank/DDBJ databases">
        <title>A draft genome for a cacao thread blight-causing isolate of Paramarasmius palmivorus.</title>
        <authorList>
            <person name="Baruah I.K."/>
            <person name="Bukari Y."/>
            <person name="Amoako-Attah I."/>
            <person name="Meinhardt L.W."/>
            <person name="Bailey B.A."/>
            <person name="Cohen S.P."/>
        </authorList>
    </citation>
    <scope>NUCLEOTIDE SEQUENCE [LARGE SCALE GENOMIC DNA]</scope>
    <source>
        <strain evidence="4 5">GH-12</strain>
    </source>
</reference>
<dbReference type="InterPro" id="IPR027417">
    <property type="entry name" value="P-loop_NTPase"/>
</dbReference>
<keyword evidence="1" id="KW-0677">Repeat</keyword>